<dbReference type="InterPro" id="IPR029676">
    <property type="entry name" value="CFAP221"/>
</dbReference>
<keyword evidence="2" id="KW-1185">Reference proteome</keyword>
<dbReference type="PANTHER" id="PTHR46500:SF1">
    <property type="entry name" value="CILIA- AND FLAGELLA-ASSOCIATED PROTEIN 221"/>
    <property type="match status" value="1"/>
</dbReference>
<reference evidence="1" key="2">
    <citation type="submission" date="2025-09" db="UniProtKB">
        <authorList>
            <consortium name="Ensembl"/>
        </authorList>
    </citation>
    <scope>IDENTIFICATION</scope>
</reference>
<protein>
    <submittedName>
        <fullName evidence="1">Uncharacterized protein</fullName>
    </submittedName>
</protein>
<dbReference type="GO" id="GO:0044458">
    <property type="term" value="P:motile cilium assembly"/>
    <property type="evidence" value="ECO:0007669"/>
    <property type="project" value="TreeGrafter"/>
</dbReference>
<dbReference type="Proteomes" id="UP000694568">
    <property type="component" value="Unplaced"/>
</dbReference>
<dbReference type="GO" id="GO:0003341">
    <property type="term" value="P:cilium movement"/>
    <property type="evidence" value="ECO:0007669"/>
    <property type="project" value="InterPro"/>
</dbReference>
<evidence type="ECO:0000313" key="1">
    <source>
        <dbReference type="Ensembl" id="ENSSLUP00000060016.1"/>
    </source>
</evidence>
<accession>A0A8D0AVZ8</accession>
<dbReference type="PANTHER" id="PTHR46500">
    <property type="entry name" value="CILIA- AND FLAGELLA-ASSOCIATED PROTEIN 221"/>
    <property type="match status" value="1"/>
</dbReference>
<sequence>FARMELALSAPQIVPEPLRRGPPLPLSQLVEESRSTANIPNHLLESKIYAKLKSNTLIQAEPPVLHFSGFELGKDYVKILVRKILFNVLGSNSLYATVDAAFLFSLHLNRLTLLTQTTLRNNSYLL</sequence>
<dbReference type="AlphaFoldDB" id="A0A8D0AVZ8"/>
<dbReference type="Ensembl" id="ENSSLUT00000061711.1">
    <property type="protein sequence ID" value="ENSSLUP00000060016.1"/>
    <property type="gene ID" value="ENSSLUG00000025607.1"/>
</dbReference>
<name>A0A8D0AVZ8_SANLU</name>
<reference evidence="1" key="1">
    <citation type="submission" date="2025-08" db="UniProtKB">
        <authorList>
            <consortium name="Ensembl"/>
        </authorList>
    </citation>
    <scope>IDENTIFICATION</scope>
</reference>
<dbReference type="GeneTree" id="ENSGT00940000178790"/>
<evidence type="ECO:0000313" key="2">
    <source>
        <dbReference type="Proteomes" id="UP000694568"/>
    </source>
</evidence>
<organism evidence="1 2">
    <name type="scientific">Sander lucioperca</name>
    <name type="common">Pike-perch</name>
    <name type="synonym">Perca lucioperca</name>
    <dbReference type="NCBI Taxonomy" id="283035"/>
    <lineage>
        <taxon>Eukaryota</taxon>
        <taxon>Metazoa</taxon>
        <taxon>Chordata</taxon>
        <taxon>Craniata</taxon>
        <taxon>Vertebrata</taxon>
        <taxon>Euteleostomi</taxon>
        <taxon>Actinopterygii</taxon>
        <taxon>Neopterygii</taxon>
        <taxon>Teleostei</taxon>
        <taxon>Neoteleostei</taxon>
        <taxon>Acanthomorphata</taxon>
        <taxon>Eupercaria</taxon>
        <taxon>Perciformes</taxon>
        <taxon>Percoidei</taxon>
        <taxon>Percidae</taxon>
        <taxon>Luciopercinae</taxon>
        <taxon>Sander</taxon>
    </lineage>
</organism>
<dbReference type="GO" id="GO:0097729">
    <property type="term" value="C:9+2 motile cilium"/>
    <property type="evidence" value="ECO:0007669"/>
    <property type="project" value="TreeGrafter"/>
</dbReference>
<proteinExistence type="predicted"/>